<sequence length="543" mass="55939">MGAPSRALPRTVDHSVCSSVPGMYCAHAAPAAEAPTRNGVGGAARGGLANLIGVGFTGLTGLAVTWLVARGLGTDHAGAFFAATALFALTTGLARLGTQTGLVYWPARLRARGNTNLLGECLRTGLMPVGAVALAMAALVWTFAPALARLTAPGATPGVVADHAGQLRVLAVFLPLAAIADAVLTATRGYRMLRPTIMLERIVRPGLQLAGIGGLALAALWVALPPRWYALAWVGPYLPVALLGAYALRRVYLSGPAPEQGPTSRARRLLRRRFWRFTGPRAVASVAQLALQRLDVLLVAAFGGLAAAALYAVAGRFVVLGQFANQGIGQAVQPRLAEALATGDRARANALYQAATGWLVLATWPLYLLVITFAPVYLGAFGAGYRHGGAIVVVLGSAMLFSTGCGMVDSVLTMAGRTTWNLWNVVLALVVTIALDLLLIPPLGALGAAIGLAVAVLINNLVPLLQVGFALGLHPFGRGTLAAGVLAVACFGGVGAFSVAVLGPSVPGLAGALVVGGTSYALGVYRLRNLLGLSDFVRLRRSR</sequence>
<evidence type="ECO:0000256" key="2">
    <source>
        <dbReference type="ARBA" id="ARBA00022475"/>
    </source>
</evidence>
<dbReference type="AlphaFoldDB" id="A0AAE3YVW0"/>
<keyword evidence="8" id="KW-1185">Reference proteome</keyword>
<dbReference type="EMBL" id="JAVDYB010000001">
    <property type="protein sequence ID" value="MDR7279333.1"/>
    <property type="molecule type" value="Genomic_DNA"/>
</dbReference>
<feature type="transmembrane region" description="Helical" evidence="6">
    <location>
        <begin position="508"/>
        <end position="525"/>
    </location>
</feature>
<feature type="transmembrane region" description="Helical" evidence="6">
    <location>
        <begin position="390"/>
        <end position="408"/>
    </location>
</feature>
<evidence type="ECO:0000256" key="5">
    <source>
        <dbReference type="ARBA" id="ARBA00023136"/>
    </source>
</evidence>
<comment type="subcellular location">
    <subcellularLocation>
        <location evidence="1">Cell membrane</location>
        <topology evidence="1">Multi-pass membrane protein</topology>
    </subcellularLocation>
</comment>
<name>A0AAE3YVW0_9ACTN</name>
<feature type="transmembrane region" description="Helical" evidence="6">
    <location>
        <begin position="355"/>
        <end position="378"/>
    </location>
</feature>
<evidence type="ECO:0000313" key="7">
    <source>
        <dbReference type="EMBL" id="MDR7279333.1"/>
    </source>
</evidence>
<dbReference type="PANTHER" id="PTHR30250">
    <property type="entry name" value="PST FAMILY PREDICTED COLANIC ACID TRANSPORTER"/>
    <property type="match status" value="1"/>
</dbReference>
<accession>A0AAE3YVW0</accession>
<evidence type="ECO:0000256" key="6">
    <source>
        <dbReference type="SAM" id="Phobius"/>
    </source>
</evidence>
<keyword evidence="3 6" id="KW-0812">Transmembrane</keyword>
<evidence type="ECO:0000256" key="4">
    <source>
        <dbReference type="ARBA" id="ARBA00022989"/>
    </source>
</evidence>
<proteinExistence type="predicted"/>
<dbReference type="PANTHER" id="PTHR30250:SF27">
    <property type="entry name" value="POLYSACCHARIDE BIOSYNTHESIS PROTEIN"/>
    <property type="match status" value="1"/>
</dbReference>
<keyword evidence="5 6" id="KW-0472">Membrane</keyword>
<feature type="transmembrane region" description="Helical" evidence="6">
    <location>
        <begin position="481"/>
        <end position="502"/>
    </location>
</feature>
<evidence type="ECO:0000256" key="1">
    <source>
        <dbReference type="ARBA" id="ARBA00004651"/>
    </source>
</evidence>
<dbReference type="InterPro" id="IPR050833">
    <property type="entry name" value="Poly_Biosynth_Transport"/>
</dbReference>
<dbReference type="RefSeq" id="WP_310372826.1">
    <property type="nucleotide sequence ID" value="NZ_JAVDYB010000001.1"/>
</dbReference>
<keyword evidence="2" id="KW-1003">Cell membrane</keyword>
<protein>
    <submittedName>
        <fullName evidence="7">O-antigen/teichoic acid export membrane protein</fullName>
    </submittedName>
</protein>
<feature type="transmembrane region" description="Helical" evidence="6">
    <location>
        <begin position="420"/>
        <end position="440"/>
    </location>
</feature>
<gene>
    <name evidence="7" type="ORF">J2S41_006111</name>
</gene>
<feature type="transmembrane region" description="Helical" evidence="6">
    <location>
        <begin position="446"/>
        <end position="469"/>
    </location>
</feature>
<feature type="transmembrane region" description="Helical" evidence="6">
    <location>
        <begin position="297"/>
        <end position="319"/>
    </location>
</feature>
<feature type="transmembrane region" description="Helical" evidence="6">
    <location>
        <begin position="126"/>
        <end position="147"/>
    </location>
</feature>
<feature type="transmembrane region" description="Helical" evidence="6">
    <location>
        <begin position="47"/>
        <end position="68"/>
    </location>
</feature>
<dbReference type="GO" id="GO:0005886">
    <property type="term" value="C:plasma membrane"/>
    <property type="evidence" value="ECO:0007669"/>
    <property type="project" value="UniProtKB-SubCell"/>
</dbReference>
<reference evidence="7" key="1">
    <citation type="submission" date="2023-07" db="EMBL/GenBank/DDBJ databases">
        <title>Sequencing the genomes of 1000 actinobacteria strains.</title>
        <authorList>
            <person name="Klenk H.-P."/>
        </authorList>
    </citation>
    <scope>NUCLEOTIDE SEQUENCE</scope>
    <source>
        <strain evidence="7">DSM 44707</strain>
    </source>
</reference>
<keyword evidence="4 6" id="KW-1133">Transmembrane helix</keyword>
<comment type="caution">
    <text evidence="7">The sequence shown here is derived from an EMBL/GenBank/DDBJ whole genome shotgun (WGS) entry which is preliminary data.</text>
</comment>
<dbReference type="Proteomes" id="UP001183643">
    <property type="component" value="Unassembled WGS sequence"/>
</dbReference>
<feature type="transmembrane region" description="Helical" evidence="6">
    <location>
        <begin position="80"/>
        <end position="105"/>
    </location>
</feature>
<organism evidence="7 8">
    <name type="scientific">Catenuloplanes atrovinosus</name>
    <dbReference type="NCBI Taxonomy" id="137266"/>
    <lineage>
        <taxon>Bacteria</taxon>
        <taxon>Bacillati</taxon>
        <taxon>Actinomycetota</taxon>
        <taxon>Actinomycetes</taxon>
        <taxon>Micromonosporales</taxon>
        <taxon>Micromonosporaceae</taxon>
        <taxon>Catenuloplanes</taxon>
    </lineage>
</organism>
<evidence type="ECO:0000256" key="3">
    <source>
        <dbReference type="ARBA" id="ARBA00022692"/>
    </source>
</evidence>
<feature type="transmembrane region" description="Helical" evidence="6">
    <location>
        <begin position="167"/>
        <end position="186"/>
    </location>
</feature>
<feature type="transmembrane region" description="Helical" evidence="6">
    <location>
        <begin position="207"/>
        <end position="224"/>
    </location>
</feature>
<evidence type="ECO:0000313" key="8">
    <source>
        <dbReference type="Proteomes" id="UP001183643"/>
    </source>
</evidence>